<evidence type="ECO:0000256" key="1">
    <source>
        <dbReference type="ARBA" id="ARBA00004651"/>
    </source>
</evidence>
<keyword evidence="11" id="KW-1185">Reference proteome</keyword>
<dbReference type="InterPro" id="IPR036640">
    <property type="entry name" value="ABC1_TM_sf"/>
</dbReference>
<dbReference type="InterPro" id="IPR027417">
    <property type="entry name" value="P-loop_NTPase"/>
</dbReference>
<feature type="transmembrane region" description="Helical" evidence="7">
    <location>
        <begin position="35"/>
        <end position="61"/>
    </location>
</feature>
<evidence type="ECO:0000256" key="6">
    <source>
        <dbReference type="ARBA" id="ARBA00023136"/>
    </source>
</evidence>
<dbReference type="GO" id="GO:0005524">
    <property type="term" value="F:ATP binding"/>
    <property type="evidence" value="ECO:0007669"/>
    <property type="project" value="UniProtKB-KW"/>
</dbReference>
<feature type="transmembrane region" description="Helical" evidence="7">
    <location>
        <begin position="151"/>
        <end position="170"/>
    </location>
</feature>
<evidence type="ECO:0000313" key="10">
    <source>
        <dbReference type="EMBL" id="VUX18111.1"/>
    </source>
</evidence>
<evidence type="ECO:0000259" key="9">
    <source>
        <dbReference type="PROSITE" id="PS50929"/>
    </source>
</evidence>
<dbReference type="Pfam" id="PF00005">
    <property type="entry name" value="ABC_tran"/>
    <property type="match status" value="1"/>
</dbReference>
<gene>
    <name evidence="10" type="primary">lmrA</name>
    <name evidence="10" type="ORF">RTSSTS7063_02386</name>
</gene>
<evidence type="ECO:0000256" key="2">
    <source>
        <dbReference type="ARBA" id="ARBA00022692"/>
    </source>
</evidence>
<dbReference type="SUPFAM" id="SSF90123">
    <property type="entry name" value="ABC transporter transmembrane region"/>
    <property type="match status" value="1"/>
</dbReference>
<feature type="transmembrane region" description="Helical" evidence="7">
    <location>
        <begin position="259"/>
        <end position="284"/>
    </location>
</feature>
<dbReference type="GO" id="GO:0016887">
    <property type="term" value="F:ATP hydrolysis activity"/>
    <property type="evidence" value="ECO:0007669"/>
    <property type="project" value="InterPro"/>
</dbReference>
<dbReference type="PROSITE" id="PS50893">
    <property type="entry name" value="ABC_TRANSPORTER_2"/>
    <property type="match status" value="1"/>
</dbReference>
<dbReference type="Pfam" id="PF00664">
    <property type="entry name" value="ABC_membrane"/>
    <property type="match status" value="1"/>
</dbReference>
<dbReference type="CDD" id="cd03228">
    <property type="entry name" value="ABCC_MRP_Like"/>
    <property type="match status" value="1"/>
</dbReference>
<dbReference type="SUPFAM" id="SSF52540">
    <property type="entry name" value="P-loop containing nucleoside triphosphate hydrolases"/>
    <property type="match status" value="1"/>
</dbReference>
<dbReference type="InterPro" id="IPR011527">
    <property type="entry name" value="ABC1_TM_dom"/>
</dbReference>
<evidence type="ECO:0000256" key="3">
    <source>
        <dbReference type="ARBA" id="ARBA00022741"/>
    </source>
</evidence>
<dbReference type="PANTHER" id="PTHR24221:SF654">
    <property type="entry name" value="ATP-BINDING CASSETTE SUB-FAMILY B MEMBER 6"/>
    <property type="match status" value="1"/>
</dbReference>
<keyword evidence="3" id="KW-0547">Nucleotide-binding</keyword>
<dbReference type="EMBL" id="CABHNA010000079">
    <property type="protein sequence ID" value="VUX18111.1"/>
    <property type="molecule type" value="Genomic_DNA"/>
</dbReference>
<dbReference type="PROSITE" id="PS50929">
    <property type="entry name" value="ABC_TM1F"/>
    <property type="match status" value="1"/>
</dbReference>
<dbReference type="GO" id="GO:0034040">
    <property type="term" value="F:ATPase-coupled lipid transmembrane transporter activity"/>
    <property type="evidence" value="ECO:0007669"/>
    <property type="project" value="TreeGrafter"/>
</dbReference>
<evidence type="ECO:0000256" key="5">
    <source>
        <dbReference type="ARBA" id="ARBA00022989"/>
    </source>
</evidence>
<dbReference type="PANTHER" id="PTHR24221">
    <property type="entry name" value="ATP-BINDING CASSETTE SUB-FAMILY B"/>
    <property type="match status" value="1"/>
</dbReference>
<dbReference type="InterPro" id="IPR003593">
    <property type="entry name" value="AAA+_ATPase"/>
</dbReference>
<evidence type="ECO:0000256" key="7">
    <source>
        <dbReference type="SAM" id="Phobius"/>
    </source>
</evidence>
<proteinExistence type="predicted"/>
<organism evidence="10 11">
    <name type="scientific">[Ruminococcus] torques</name>
    <dbReference type="NCBI Taxonomy" id="33039"/>
    <lineage>
        <taxon>Bacteria</taxon>
        <taxon>Bacillati</taxon>
        <taxon>Bacillota</taxon>
        <taxon>Clostridia</taxon>
        <taxon>Lachnospirales</taxon>
        <taxon>Lachnospiraceae</taxon>
        <taxon>Mediterraneibacter</taxon>
    </lineage>
</organism>
<sequence>MTDSNKSNRNSIISNEKLDRPAIHWISQVMGWRKLYIVLLMLLQLAIGAISVGYAVILRGLIDAAVAGEEALFFQWVIRFVLMILIQLVLGALNRFLGEYTRATTENCLKDRMVQFILNRDYASVTAVHSGEWMNRLTSDTVVVADSVSQILPGASGMLIRLVGALVLLLMLYPKFVYVFIPGGLIILLTTTIFRKKLKRLHKEVQEADGGLRVFLQECISSLLVIHTFAQEKRTVEEAGEKMEQHKEIRIRRNHFSNFTNTGFAAVMNGAYVLIAGVCGYGILKGTMSYGTLMAMIQLFGQIQSPVANITGYIPQYYAMTASAERLMEIETFDEDLTEQPKTLEEVKSFYEKEMQSLCFQNVSFTYKRRMSDAGQEVPVVLSNVNLEIPKKSCTAFTGPSGCGKSTLLKLMLSLYPLDSGERILRMKDVEEAEDAVPLTASWRRLFAYVPQGNQLMSGTIREILTFRERKEMQEEERIWQALRIADAEGFVRAFPDGIDTVLGEHGMGLSEGQMQRIAIARAIFAGNPILLLDESTSALDEETERMILKNLQEMTDKTILIVTHRKAVLDICDREICFSEKQVLTKVR</sequence>
<feature type="domain" description="ABC transporter" evidence="8">
    <location>
        <begin position="358"/>
        <end position="588"/>
    </location>
</feature>
<evidence type="ECO:0000259" key="8">
    <source>
        <dbReference type="PROSITE" id="PS50893"/>
    </source>
</evidence>
<dbReference type="CDD" id="cd07346">
    <property type="entry name" value="ABC_6TM_exporters"/>
    <property type="match status" value="1"/>
</dbReference>
<dbReference type="RefSeq" id="WP_243131525.1">
    <property type="nucleotide sequence ID" value="NZ_CABHNA010000079.1"/>
</dbReference>
<name>A0A564UFA2_9FIRM</name>
<dbReference type="Gene3D" id="3.40.50.300">
    <property type="entry name" value="P-loop containing nucleotide triphosphate hydrolases"/>
    <property type="match status" value="1"/>
</dbReference>
<reference evidence="10 11" key="1">
    <citation type="submission" date="2019-07" db="EMBL/GenBank/DDBJ databases">
        <authorList>
            <person name="Hibberd C M."/>
            <person name="Gehrig L. J."/>
            <person name="Chang H.-W."/>
            <person name="Venkatesh S."/>
        </authorList>
    </citation>
    <scope>NUCLEOTIDE SEQUENCE [LARGE SCALE GENOMIC DNA]</scope>
    <source>
        <strain evidence="10">Ruminococcus_torques_SSTS_Bg7063</strain>
    </source>
</reference>
<dbReference type="EC" id="3.6.3.44" evidence="10"/>
<keyword evidence="5 7" id="KW-1133">Transmembrane helix</keyword>
<feature type="transmembrane region" description="Helical" evidence="7">
    <location>
        <begin position="73"/>
        <end position="93"/>
    </location>
</feature>
<accession>A0A564UFA2</accession>
<feature type="transmembrane region" description="Helical" evidence="7">
    <location>
        <begin position="176"/>
        <end position="194"/>
    </location>
</feature>
<dbReference type="Proteomes" id="UP000363661">
    <property type="component" value="Unassembled WGS sequence"/>
</dbReference>
<keyword evidence="4 10" id="KW-0067">ATP-binding</keyword>
<dbReference type="GO" id="GO:0140359">
    <property type="term" value="F:ABC-type transporter activity"/>
    <property type="evidence" value="ECO:0007669"/>
    <property type="project" value="InterPro"/>
</dbReference>
<comment type="subcellular location">
    <subcellularLocation>
        <location evidence="1">Cell membrane</location>
        <topology evidence="1">Multi-pass membrane protein</topology>
    </subcellularLocation>
</comment>
<dbReference type="InterPro" id="IPR003439">
    <property type="entry name" value="ABC_transporter-like_ATP-bd"/>
</dbReference>
<keyword evidence="6 7" id="KW-0472">Membrane</keyword>
<evidence type="ECO:0000256" key="4">
    <source>
        <dbReference type="ARBA" id="ARBA00022840"/>
    </source>
</evidence>
<evidence type="ECO:0000313" key="11">
    <source>
        <dbReference type="Proteomes" id="UP000363661"/>
    </source>
</evidence>
<dbReference type="GO" id="GO:0005886">
    <property type="term" value="C:plasma membrane"/>
    <property type="evidence" value="ECO:0007669"/>
    <property type="project" value="UniProtKB-SubCell"/>
</dbReference>
<dbReference type="SMART" id="SM00382">
    <property type="entry name" value="AAA"/>
    <property type="match status" value="1"/>
</dbReference>
<keyword evidence="2 7" id="KW-0812">Transmembrane</keyword>
<dbReference type="InterPro" id="IPR039421">
    <property type="entry name" value="Type_1_exporter"/>
</dbReference>
<feature type="domain" description="ABC transmembrane type-1" evidence="9">
    <location>
        <begin position="38"/>
        <end position="319"/>
    </location>
</feature>
<keyword evidence="10" id="KW-0378">Hydrolase</keyword>
<dbReference type="AlphaFoldDB" id="A0A564UFA2"/>
<protein>
    <submittedName>
        <fullName evidence="10">Multidrug resistance ABC transporter ATP-binding and permease protein</fullName>
        <ecNumber evidence="10">3.6.3.44</ecNumber>
    </submittedName>
</protein>
<dbReference type="Gene3D" id="1.20.1560.10">
    <property type="entry name" value="ABC transporter type 1, transmembrane domain"/>
    <property type="match status" value="1"/>
</dbReference>